<dbReference type="InterPro" id="IPR003593">
    <property type="entry name" value="AAA+_ATPase"/>
</dbReference>
<keyword evidence="2" id="KW-0813">Transport</keyword>
<dbReference type="InterPro" id="IPR039421">
    <property type="entry name" value="Type_1_exporter"/>
</dbReference>
<dbReference type="PROSITE" id="PS50893">
    <property type="entry name" value="ABC_TRANSPORTER_2"/>
    <property type="match status" value="1"/>
</dbReference>
<gene>
    <name evidence="12" type="ORF">HMPREF9623_00857</name>
</gene>
<dbReference type="CDD" id="cd07346">
    <property type="entry name" value="ABC_6TM_exporters"/>
    <property type="match status" value="1"/>
</dbReference>
<dbReference type="EMBL" id="AGEL01000006">
    <property type="protein sequence ID" value="EHO17258.1"/>
    <property type="molecule type" value="Genomic_DNA"/>
</dbReference>
<keyword evidence="7 9" id="KW-1133">Transmembrane helix</keyword>
<evidence type="ECO:0000256" key="2">
    <source>
        <dbReference type="ARBA" id="ARBA00022448"/>
    </source>
</evidence>
<evidence type="ECO:0000256" key="6">
    <source>
        <dbReference type="ARBA" id="ARBA00022840"/>
    </source>
</evidence>
<keyword evidence="4 9" id="KW-0812">Transmembrane</keyword>
<dbReference type="Pfam" id="PF00664">
    <property type="entry name" value="ABC_membrane"/>
    <property type="match status" value="1"/>
</dbReference>
<evidence type="ECO:0000256" key="5">
    <source>
        <dbReference type="ARBA" id="ARBA00022741"/>
    </source>
</evidence>
<evidence type="ECO:0000256" key="3">
    <source>
        <dbReference type="ARBA" id="ARBA00022475"/>
    </source>
</evidence>
<dbReference type="PROSITE" id="PS50929">
    <property type="entry name" value="ABC_TM1F"/>
    <property type="match status" value="1"/>
</dbReference>
<dbReference type="GO" id="GO:0016887">
    <property type="term" value="F:ATP hydrolysis activity"/>
    <property type="evidence" value="ECO:0007669"/>
    <property type="project" value="InterPro"/>
</dbReference>
<dbReference type="Pfam" id="PF00005">
    <property type="entry name" value="ABC_tran"/>
    <property type="match status" value="1"/>
</dbReference>
<feature type="transmembrane region" description="Helical" evidence="9">
    <location>
        <begin position="70"/>
        <end position="91"/>
    </location>
</feature>
<sequence>MAETGKQKGQEQGRGKSFLNYVTKFAAVSKASYLRSVVLACIGVICSIVPYFVMGTMVKQLLQGERNYDVFLLEGGLMAVFIVLGILFHTLSTNLSHKTTFALIAGIRTELCEKLARLPLGTVRETPSGALKNIMIERTDAIETTLAHVVPEFTANLLAPLLMFLYLCRIDWRMALLSLATLPLTLLCLMAMFHDYERPFRRTQETTKVLNDTAVEYIGGIEVIKAFGKAESSYARFARAAEENARSFTDWMRASIVPFSLSMTIAPATLLAVLPLGAVFVMQGTLAFHDYVMILILSCGLITPLITALSYSDDIGKATSIFGEIDAVLTLPELSRPAESRAVPDGSEVRLSGVCFGYGDKEVLHGIDLDIPAGKVTALVGPSGSGKSTIAKLVASLWDVGDGSITLGGVDLRELSSEDYNRQVAYVSQDSFLFNTTVRENIRMGRPGASDAEVEAVARDSGCYDFIMELEHGFDTVVGGSGAHLSGGERQRISIARAMMKDAPLLILDEATSYADPENEALIQESVARLACGKTLLVIAHRLSTIVNADQIVVVKSGEIAARGTHAELLRESPLYRKMWEAHSSARDCSEEGGLSE</sequence>
<dbReference type="SUPFAM" id="SSF90123">
    <property type="entry name" value="ABC transporter transmembrane region"/>
    <property type="match status" value="1"/>
</dbReference>
<comment type="caution">
    <text evidence="12">The sequence shown here is derived from an EMBL/GenBank/DDBJ whole genome shotgun (WGS) entry which is preliminary data.</text>
</comment>
<evidence type="ECO:0000259" key="11">
    <source>
        <dbReference type="PROSITE" id="PS50929"/>
    </source>
</evidence>
<proteinExistence type="predicted"/>
<dbReference type="GeneID" id="86940626"/>
<keyword evidence="6" id="KW-0067">ATP-binding</keyword>
<dbReference type="InterPro" id="IPR017871">
    <property type="entry name" value="ABC_transporter-like_CS"/>
</dbReference>
<feature type="transmembrane region" description="Helical" evidence="9">
    <location>
        <begin position="145"/>
        <end position="167"/>
    </location>
</feature>
<protein>
    <recommendedName>
        <fullName evidence="14">ABC transporter ATP-binding protein</fullName>
    </recommendedName>
</protein>
<feature type="domain" description="ABC transporter" evidence="10">
    <location>
        <begin position="349"/>
        <end position="582"/>
    </location>
</feature>
<feature type="transmembrane region" description="Helical" evidence="9">
    <location>
        <begin position="291"/>
        <end position="311"/>
    </location>
</feature>
<accession>A0AA36Y5E2</accession>
<feature type="transmembrane region" description="Helical" evidence="9">
    <location>
        <begin position="37"/>
        <end position="58"/>
    </location>
</feature>
<evidence type="ECO:0008006" key="14">
    <source>
        <dbReference type="Google" id="ProtNLM"/>
    </source>
</evidence>
<dbReference type="PROSITE" id="PS00211">
    <property type="entry name" value="ABC_TRANSPORTER_1"/>
    <property type="match status" value="1"/>
</dbReference>
<organism evidence="12 13">
    <name type="scientific">Stomatobaculum longum</name>
    <dbReference type="NCBI Taxonomy" id="796942"/>
    <lineage>
        <taxon>Bacteria</taxon>
        <taxon>Bacillati</taxon>
        <taxon>Bacillota</taxon>
        <taxon>Clostridia</taxon>
        <taxon>Lachnospirales</taxon>
        <taxon>Lachnospiraceae</taxon>
        <taxon>Stomatobaculum</taxon>
    </lineage>
</organism>
<evidence type="ECO:0000259" key="10">
    <source>
        <dbReference type="PROSITE" id="PS50893"/>
    </source>
</evidence>
<dbReference type="FunFam" id="3.40.50.300:FF:000221">
    <property type="entry name" value="Multidrug ABC transporter ATP-binding protein"/>
    <property type="match status" value="1"/>
</dbReference>
<evidence type="ECO:0000256" key="8">
    <source>
        <dbReference type="ARBA" id="ARBA00023136"/>
    </source>
</evidence>
<feature type="transmembrane region" description="Helical" evidence="9">
    <location>
        <begin position="256"/>
        <end position="279"/>
    </location>
</feature>
<evidence type="ECO:0000256" key="4">
    <source>
        <dbReference type="ARBA" id="ARBA00022692"/>
    </source>
</evidence>
<evidence type="ECO:0000313" key="13">
    <source>
        <dbReference type="Proteomes" id="UP000018466"/>
    </source>
</evidence>
<feature type="transmembrane region" description="Helical" evidence="9">
    <location>
        <begin position="174"/>
        <end position="193"/>
    </location>
</feature>
<dbReference type="InterPro" id="IPR036640">
    <property type="entry name" value="ABC1_TM_sf"/>
</dbReference>
<dbReference type="GO" id="GO:0015421">
    <property type="term" value="F:ABC-type oligopeptide transporter activity"/>
    <property type="evidence" value="ECO:0007669"/>
    <property type="project" value="TreeGrafter"/>
</dbReference>
<name>A0AA36Y5E2_9FIRM</name>
<evidence type="ECO:0000256" key="9">
    <source>
        <dbReference type="SAM" id="Phobius"/>
    </source>
</evidence>
<dbReference type="GO" id="GO:0005524">
    <property type="term" value="F:ATP binding"/>
    <property type="evidence" value="ECO:0007669"/>
    <property type="project" value="UniProtKB-KW"/>
</dbReference>
<dbReference type="RefSeq" id="WP_009532690.1">
    <property type="nucleotide sequence ID" value="NZ_JH590862.1"/>
</dbReference>
<keyword evidence="3" id="KW-1003">Cell membrane</keyword>
<dbReference type="Gene3D" id="3.40.50.300">
    <property type="entry name" value="P-loop containing nucleotide triphosphate hydrolases"/>
    <property type="match status" value="1"/>
</dbReference>
<dbReference type="SMART" id="SM00382">
    <property type="entry name" value="AAA"/>
    <property type="match status" value="1"/>
</dbReference>
<dbReference type="AlphaFoldDB" id="A0AA36Y5E2"/>
<dbReference type="PANTHER" id="PTHR43394">
    <property type="entry name" value="ATP-DEPENDENT PERMEASE MDL1, MITOCHONDRIAL"/>
    <property type="match status" value="1"/>
</dbReference>
<reference evidence="12 13" key="1">
    <citation type="submission" date="2011-10" db="EMBL/GenBank/DDBJ databases">
        <title>The Genome Sequence of Lachnospiraceae bacterium ACC2.</title>
        <authorList>
            <consortium name="The Broad Institute Genome Sequencing Platform"/>
            <person name="Earl A."/>
            <person name="Ward D."/>
            <person name="Feldgarden M."/>
            <person name="Gevers D."/>
            <person name="Sizova M."/>
            <person name="Hazen A."/>
            <person name="Epstein S."/>
            <person name="Young S.K."/>
            <person name="Zeng Q."/>
            <person name="Gargeya S."/>
            <person name="Fitzgerald M."/>
            <person name="Haas B."/>
            <person name="Abouelleil A."/>
            <person name="Alvarado L."/>
            <person name="Arachchi H.M."/>
            <person name="Berlin A."/>
            <person name="Brown A."/>
            <person name="Chapman S.B."/>
            <person name="Chen Z."/>
            <person name="Dunbar C."/>
            <person name="Freedman E."/>
            <person name="Gearin G."/>
            <person name="Goldberg J."/>
            <person name="Griggs A."/>
            <person name="Gujja S."/>
            <person name="Heiman D."/>
            <person name="Howarth C."/>
            <person name="Larson L."/>
            <person name="Lui A."/>
            <person name="MacDonald P.J.P."/>
            <person name="Montmayeur A."/>
            <person name="Murphy C."/>
            <person name="Neiman D."/>
            <person name="Pearson M."/>
            <person name="Priest M."/>
            <person name="Roberts A."/>
            <person name="Saif S."/>
            <person name="Shea T."/>
            <person name="Shenoy N."/>
            <person name="Sisk P."/>
            <person name="Stolte C."/>
            <person name="Sykes S."/>
            <person name="Wortman J."/>
            <person name="Nusbaum C."/>
            <person name="Birren B."/>
        </authorList>
    </citation>
    <scope>NUCLEOTIDE SEQUENCE [LARGE SCALE GENOMIC DNA]</scope>
    <source>
        <strain evidence="12 13">ACC2</strain>
    </source>
</reference>
<dbReference type="PANTHER" id="PTHR43394:SF1">
    <property type="entry name" value="ATP-BINDING CASSETTE SUB-FAMILY B MEMBER 10, MITOCHONDRIAL"/>
    <property type="match status" value="1"/>
</dbReference>
<dbReference type="InterPro" id="IPR003439">
    <property type="entry name" value="ABC_transporter-like_ATP-bd"/>
</dbReference>
<comment type="subcellular location">
    <subcellularLocation>
        <location evidence="1">Cell membrane</location>
        <topology evidence="1">Multi-pass membrane protein</topology>
    </subcellularLocation>
</comment>
<dbReference type="SUPFAM" id="SSF52540">
    <property type="entry name" value="P-loop containing nucleoside triphosphate hydrolases"/>
    <property type="match status" value="1"/>
</dbReference>
<dbReference type="InterPro" id="IPR027417">
    <property type="entry name" value="P-loop_NTPase"/>
</dbReference>
<evidence type="ECO:0000256" key="7">
    <source>
        <dbReference type="ARBA" id="ARBA00022989"/>
    </source>
</evidence>
<keyword evidence="8 9" id="KW-0472">Membrane</keyword>
<evidence type="ECO:0000313" key="12">
    <source>
        <dbReference type="EMBL" id="EHO17258.1"/>
    </source>
</evidence>
<feature type="domain" description="ABC transmembrane type-1" evidence="11">
    <location>
        <begin position="36"/>
        <end position="317"/>
    </location>
</feature>
<dbReference type="Proteomes" id="UP000018466">
    <property type="component" value="Unassembled WGS sequence"/>
</dbReference>
<evidence type="ECO:0000256" key="1">
    <source>
        <dbReference type="ARBA" id="ARBA00004651"/>
    </source>
</evidence>
<keyword evidence="5" id="KW-0547">Nucleotide-binding</keyword>
<dbReference type="InterPro" id="IPR011527">
    <property type="entry name" value="ABC1_TM_dom"/>
</dbReference>
<keyword evidence="13" id="KW-1185">Reference proteome</keyword>
<dbReference type="GO" id="GO:0005886">
    <property type="term" value="C:plasma membrane"/>
    <property type="evidence" value="ECO:0007669"/>
    <property type="project" value="UniProtKB-SubCell"/>
</dbReference>
<dbReference type="Gene3D" id="1.20.1560.10">
    <property type="entry name" value="ABC transporter type 1, transmembrane domain"/>
    <property type="match status" value="1"/>
</dbReference>